<comment type="caution">
    <text evidence="5">The sequence shown here is derived from an EMBL/GenBank/DDBJ whole genome shotgun (WGS) entry which is preliminary data.</text>
</comment>
<keyword evidence="3" id="KW-0804">Transcription</keyword>
<dbReference type="PANTHER" id="PTHR43280:SF34">
    <property type="entry name" value="ARAC-FAMILY TRANSCRIPTIONAL REGULATOR"/>
    <property type="match status" value="1"/>
</dbReference>
<dbReference type="PROSITE" id="PS01124">
    <property type="entry name" value="HTH_ARAC_FAMILY_2"/>
    <property type="match status" value="1"/>
</dbReference>
<evidence type="ECO:0000256" key="2">
    <source>
        <dbReference type="ARBA" id="ARBA00023125"/>
    </source>
</evidence>
<dbReference type="InterPro" id="IPR037923">
    <property type="entry name" value="HTH-like"/>
</dbReference>
<feature type="domain" description="HTH araC/xylS-type" evidence="4">
    <location>
        <begin position="178"/>
        <end position="276"/>
    </location>
</feature>
<sequence length="282" mass="33373">MESTFYSSPPFNISRKKLIHTSMPSHHYHDAYEILYFISGEIYYFVEDKTYPIVSGSLLFININDLHKLVNSSGKPFERITLLFKQQFFSNFMINNDNFDLFSSFTSSSNILRLKGSEQSFIENLFEKMIHEESRQPPGFVHYQQLLLIELLIFIKRKVDAGESSSWEEPHRTHKKVFEIIDYIHSHYNQRLTLACLSKRFFISASYFSRIFKDTTGFTFIEYLNNVRIKEARLLLLESKFNMTQISESVGFDSLTHFGRTFKEITGLPPLQYRRLQRERNT</sequence>
<dbReference type="Pfam" id="PF12833">
    <property type="entry name" value="HTH_18"/>
    <property type="match status" value="1"/>
</dbReference>
<dbReference type="GO" id="GO:0043565">
    <property type="term" value="F:sequence-specific DNA binding"/>
    <property type="evidence" value="ECO:0007669"/>
    <property type="project" value="InterPro"/>
</dbReference>
<dbReference type="AlphaFoldDB" id="A0A6G4A1T9"/>
<dbReference type="Gene3D" id="1.10.10.60">
    <property type="entry name" value="Homeodomain-like"/>
    <property type="match status" value="2"/>
</dbReference>
<dbReference type="EMBL" id="JAAIKC010000009">
    <property type="protein sequence ID" value="NEW08352.1"/>
    <property type="molecule type" value="Genomic_DNA"/>
</dbReference>
<dbReference type="GO" id="GO:0003700">
    <property type="term" value="F:DNA-binding transcription factor activity"/>
    <property type="evidence" value="ECO:0007669"/>
    <property type="project" value="InterPro"/>
</dbReference>
<keyword evidence="1" id="KW-0805">Transcription regulation</keyword>
<dbReference type="RefSeq" id="WP_163951018.1">
    <property type="nucleotide sequence ID" value="NZ_JAAIKC010000009.1"/>
</dbReference>
<dbReference type="SUPFAM" id="SSF46689">
    <property type="entry name" value="Homeodomain-like"/>
    <property type="match status" value="2"/>
</dbReference>
<dbReference type="SMART" id="SM00342">
    <property type="entry name" value="HTH_ARAC"/>
    <property type="match status" value="1"/>
</dbReference>
<dbReference type="PRINTS" id="PR00032">
    <property type="entry name" value="HTHARAC"/>
</dbReference>
<dbReference type="PANTHER" id="PTHR43280">
    <property type="entry name" value="ARAC-FAMILY TRANSCRIPTIONAL REGULATOR"/>
    <property type="match status" value="1"/>
</dbReference>
<organism evidence="5">
    <name type="scientific">Paenibacillus sp. SYP-B3998</name>
    <dbReference type="NCBI Taxonomy" id="2678564"/>
    <lineage>
        <taxon>Bacteria</taxon>
        <taxon>Bacillati</taxon>
        <taxon>Bacillota</taxon>
        <taxon>Bacilli</taxon>
        <taxon>Bacillales</taxon>
        <taxon>Paenibacillaceae</taxon>
        <taxon>Paenibacillus</taxon>
    </lineage>
</organism>
<dbReference type="InterPro" id="IPR020449">
    <property type="entry name" value="Tscrpt_reg_AraC-type_HTH"/>
</dbReference>
<reference evidence="5" key="1">
    <citation type="submission" date="2020-02" db="EMBL/GenBank/DDBJ databases">
        <authorList>
            <person name="Shen X.-R."/>
            <person name="Zhang Y.-X."/>
        </authorList>
    </citation>
    <scope>NUCLEOTIDE SEQUENCE</scope>
    <source>
        <strain evidence="5">SYP-B3998</strain>
    </source>
</reference>
<protein>
    <submittedName>
        <fullName evidence="5">AraC family transcriptional regulator</fullName>
    </submittedName>
</protein>
<evidence type="ECO:0000256" key="1">
    <source>
        <dbReference type="ARBA" id="ARBA00023015"/>
    </source>
</evidence>
<evidence type="ECO:0000256" key="3">
    <source>
        <dbReference type="ARBA" id="ARBA00023163"/>
    </source>
</evidence>
<gene>
    <name evidence="5" type="ORF">GK047_20345</name>
</gene>
<dbReference type="Gene3D" id="2.60.120.10">
    <property type="entry name" value="Jelly Rolls"/>
    <property type="match status" value="1"/>
</dbReference>
<dbReference type="InterPro" id="IPR014710">
    <property type="entry name" value="RmlC-like_jellyroll"/>
</dbReference>
<dbReference type="InterPro" id="IPR003313">
    <property type="entry name" value="AraC-bd"/>
</dbReference>
<name>A0A6G4A1T9_9BACL</name>
<accession>A0A6G4A1T9</accession>
<dbReference type="Pfam" id="PF02311">
    <property type="entry name" value="AraC_binding"/>
    <property type="match status" value="1"/>
</dbReference>
<keyword evidence="2" id="KW-0238">DNA-binding</keyword>
<dbReference type="InterPro" id="IPR009057">
    <property type="entry name" value="Homeodomain-like_sf"/>
</dbReference>
<evidence type="ECO:0000259" key="4">
    <source>
        <dbReference type="PROSITE" id="PS01124"/>
    </source>
</evidence>
<evidence type="ECO:0000313" key="5">
    <source>
        <dbReference type="EMBL" id="NEW08352.1"/>
    </source>
</evidence>
<proteinExistence type="predicted"/>
<dbReference type="InterPro" id="IPR018060">
    <property type="entry name" value="HTH_AraC"/>
</dbReference>
<dbReference type="PROSITE" id="PS00041">
    <property type="entry name" value="HTH_ARAC_FAMILY_1"/>
    <property type="match status" value="1"/>
</dbReference>
<dbReference type="SUPFAM" id="SSF51215">
    <property type="entry name" value="Regulatory protein AraC"/>
    <property type="match status" value="1"/>
</dbReference>
<dbReference type="InterPro" id="IPR018062">
    <property type="entry name" value="HTH_AraC-typ_CS"/>
</dbReference>